<dbReference type="PANTHER" id="PTHR43877">
    <property type="entry name" value="AMINOALKYLPHOSPHONATE N-ACETYLTRANSFERASE-RELATED-RELATED"/>
    <property type="match status" value="1"/>
</dbReference>
<dbReference type="InterPro" id="IPR000182">
    <property type="entry name" value="GNAT_dom"/>
</dbReference>
<organism evidence="5 6">
    <name type="scientific">Micromonospora gifhornensis</name>
    <dbReference type="NCBI Taxonomy" id="84594"/>
    <lineage>
        <taxon>Bacteria</taxon>
        <taxon>Bacillati</taxon>
        <taxon>Actinomycetota</taxon>
        <taxon>Actinomycetes</taxon>
        <taxon>Micromonosporales</taxon>
        <taxon>Micromonosporaceae</taxon>
        <taxon>Micromonospora</taxon>
    </lineage>
</organism>
<sequence length="147" mass="16740">MRLDRFRWWHIDEVLTIEADLFGAEQWSAAMFWNELANGHHYRIATDDDGTVLGYAGLAVAPPDEAWVQNIAVRRDAQRRGIGRLLLEELLAEAARRDLRAVLLEVAADNAPAQRLYAGYGFEPIGVRRGYYQPSNTDALVMRRIED</sequence>
<evidence type="ECO:0000259" key="4">
    <source>
        <dbReference type="PROSITE" id="PS51186"/>
    </source>
</evidence>
<dbReference type="Gene3D" id="3.40.630.30">
    <property type="match status" value="1"/>
</dbReference>
<comment type="function">
    <text evidence="3">Acetylates the N-terminal alanine of ribosomal protein bS18.</text>
</comment>
<comment type="caution">
    <text evidence="5">The sequence shown here is derived from an EMBL/GenBank/DDBJ whole genome shotgun (WGS) entry which is preliminary data.</text>
</comment>
<name>A0ABQ4IAA9_9ACTN</name>
<reference evidence="5 6" key="1">
    <citation type="submission" date="2021-01" db="EMBL/GenBank/DDBJ databases">
        <title>Whole genome shotgun sequence of Verrucosispora gifhornensis NBRC 16317.</title>
        <authorList>
            <person name="Komaki H."/>
            <person name="Tamura T."/>
        </authorList>
    </citation>
    <scope>NUCLEOTIDE SEQUENCE [LARGE SCALE GENOMIC DNA]</scope>
    <source>
        <strain evidence="5 6">NBRC 16317</strain>
    </source>
</reference>
<keyword evidence="2" id="KW-0012">Acyltransferase</keyword>
<dbReference type="InterPro" id="IPR006464">
    <property type="entry name" value="AcTrfase_RimI/Ard1"/>
</dbReference>
<gene>
    <name evidence="5" type="ORF">Vgi01_15190</name>
</gene>
<dbReference type="InterPro" id="IPR016181">
    <property type="entry name" value="Acyl_CoA_acyltransferase"/>
</dbReference>
<evidence type="ECO:0000256" key="3">
    <source>
        <dbReference type="RuleBase" id="RU363094"/>
    </source>
</evidence>
<protein>
    <recommendedName>
        <fullName evidence="3">[Ribosomal protein bS18]-alanine N-acetyltransferase</fullName>
        <ecNumber evidence="3">2.3.1.266</ecNumber>
    </recommendedName>
</protein>
<evidence type="ECO:0000313" key="5">
    <source>
        <dbReference type="EMBL" id="GIJ14835.1"/>
    </source>
</evidence>
<feature type="domain" description="N-acetyltransferase" evidence="4">
    <location>
        <begin position="1"/>
        <end position="147"/>
    </location>
</feature>
<dbReference type="Proteomes" id="UP000647860">
    <property type="component" value="Unassembled WGS sequence"/>
</dbReference>
<accession>A0ABQ4IAA9</accession>
<keyword evidence="3" id="KW-0963">Cytoplasm</keyword>
<dbReference type="PROSITE" id="PS51186">
    <property type="entry name" value="GNAT"/>
    <property type="match status" value="1"/>
</dbReference>
<evidence type="ECO:0000256" key="1">
    <source>
        <dbReference type="ARBA" id="ARBA00022679"/>
    </source>
</evidence>
<dbReference type="InterPro" id="IPR050832">
    <property type="entry name" value="Bact_Acetyltransf"/>
</dbReference>
<keyword evidence="1" id="KW-0808">Transferase</keyword>
<comment type="catalytic activity">
    <reaction evidence="3">
        <text>N-terminal L-alanyl-[ribosomal protein bS18] + acetyl-CoA = N-terminal N(alpha)-acetyl-L-alanyl-[ribosomal protein bS18] + CoA + H(+)</text>
        <dbReference type="Rhea" id="RHEA:43756"/>
        <dbReference type="Rhea" id="RHEA-COMP:10676"/>
        <dbReference type="Rhea" id="RHEA-COMP:10677"/>
        <dbReference type="ChEBI" id="CHEBI:15378"/>
        <dbReference type="ChEBI" id="CHEBI:57287"/>
        <dbReference type="ChEBI" id="CHEBI:57288"/>
        <dbReference type="ChEBI" id="CHEBI:64718"/>
        <dbReference type="ChEBI" id="CHEBI:83683"/>
        <dbReference type="EC" id="2.3.1.266"/>
    </reaction>
</comment>
<comment type="subcellular location">
    <subcellularLocation>
        <location evidence="3">Cytoplasm</location>
    </subcellularLocation>
</comment>
<dbReference type="EC" id="2.3.1.266" evidence="3"/>
<dbReference type="NCBIfam" id="TIGR01575">
    <property type="entry name" value="rimI"/>
    <property type="match status" value="1"/>
</dbReference>
<dbReference type="SUPFAM" id="SSF55729">
    <property type="entry name" value="Acyl-CoA N-acyltransferases (Nat)"/>
    <property type="match status" value="1"/>
</dbReference>
<proteinExistence type="inferred from homology"/>
<dbReference type="CDD" id="cd04301">
    <property type="entry name" value="NAT_SF"/>
    <property type="match status" value="1"/>
</dbReference>
<evidence type="ECO:0000256" key="2">
    <source>
        <dbReference type="ARBA" id="ARBA00023315"/>
    </source>
</evidence>
<comment type="similarity">
    <text evidence="3">Belongs to the acetyltransferase family. RimI subfamily.</text>
</comment>
<evidence type="ECO:0000313" key="6">
    <source>
        <dbReference type="Proteomes" id="UP000647860"/>
    </source>
</evidence>
<keyword evidence="6" id="KW-1185">Reference proteome</keyword>
<dbReference type="Pfam" id="PF00583">
    <property type="entry name" value="Acetyltransf_1"/>
    <property type="match status" value="1"/>
</dbReference>
<dbReference type="EMBL" id="BOPA01000012">
    <property type="protein sequence ID" value="GIJ14835.1"/>
    <property type="molecule type" value="Genomic_DNA"/>
</dbReference>